<comment type="caution">
    <text evidence="1">The sequence shown here is derived from an EMBL/GenBank/DDBJ whole genome shotgun (WGS) entry which is preliminary data.</text>
</comment>
<evidence type="ECO:0000313" key="1">
    <source>
        <dbReference type="EMBL" id="ERI09375.1"/>
    </source>
</evidence>
<dbReference type="EMBL" id="AWSJ01000159">
    <property type="protein sequence ID" value="ERI09375.1"/>
    <property type="molecule type" value="Genomic_DNA"/>
</dbReference>
<name>U1X329_ANEAE</name>
<dbReference type="STRING" id="649747.HMPREF0083_02545"/>
<dbReference type="AlphaFoldDB" id="U1X329"/>
<organism evidence="1 2">
    <name type="scientific">Aneurinibacillus aneurinilyticus ATCC 12856</name>
    <dbReference type="NCBI Taxonomy" id="649747"/>
    <lineage>
        <taxon>Bacteria</taxon>
        <taxon>Bacillati</taxon>
        <taxon>Bacillota</taxon>
        <taxon>Bacilli</taxon>
        <taxon>Bacillales</taxon>
        <taxon>Paenibacillaceae</taxon>
        <taxon>Aneurinibacillus group</taxon>
        <taxon>Aneurinibacillus</taxon>
    </lineage>
</organism>
<accession>U1X329</accession>
<reference evidence="1 2" key="1">
    <citation type="submission" date="2013-08" db="EMBL/GenBank/DDBJ databases">
        <authorList>
            <person name="Weinstock G."/>
            <person name="Sodergren E."/>
            <person name="Wylie T."/>
            <person name="Fulton L."/>
            <person name="Fulton R."/>
            <person name="Fronick C."/>
            <person name="O'Laughlin M."/>
            <person name="Godfrey J."/>
            <person name="Miner T."/>
            <person name="Herter B."/>
            <person name="Appelbaum E."/>
            <person name="Cordes M."/>
            <person name="Lek S."/>
            <person name="Wollam A."/>
            <person name="Pepin K.H."/>
            <person name="Palsikar V.B."/>
            <person name="Mitreva M."/>
            <person name="Wilson R.K."/>
        </authorList>
    </citation>
    <scope>NUCLEOTIDE SEQUENCE [LARGE SCALE GENOMIC DNA]</scope>
    <source>
        <strain evidence="1 2">ATCC 12856</strain>
    </source>
</reference>
<sequence>MWISYSIIGTYSYKYKHKNLQFFIILFFTKFSGKAAYNVEVKFLEE</sequence>
<protein>
    <submittedName>
        <fullName evidence="1">Uncharacterized protein</fullName>
    </submittedName>
</protein>
<gene>
    <name evidence="1" type="ORF">HMPREF0083_02545</name>
</gene>
<dbReference type="HOGENOM" id="CLU_3179523_0_0_9"/>
<keyword evidence="2" id="KW-1185">Reference proteome</keyword>
<evidence type="ECO:0000313" key="2">
    <source>
        <dbReference type="Proteomes" id="UP000016511"/>
    </source>
</evidence>
<proteinExistence type="predicted"/>
<dbReference type="Proteomes" id="UP000016511">
    <property type="component" value="Unassembled WGS sequence"/>
</dbReference>